<name>A0A225M6E7_9BURK</name>
<comment type="caution">
    <text evidence="2">The sequence shown here is derived from an EMBL/GenBank/DDBJ whole genome shotgun (WGS) entry which is preliminary data.</text>
</comment>
<dbReference type="OrthoDB" id="4494979at2"/>
<evidence type="ECO:0000259" key="1">
    <source>
        <dbReference type="Pfam" id="PF02776"/>
    </source>
</evidence>
<keyword evidence="3" id="KW-1185">Reference proteome</keyword>
<reference evidence="3" key="1">
    <citation type="submission" date="2017-06" db="EMBL/GenBank/DDBJ databases">
        <title>Herbaspirillum phytohormonus sp. nov., isolated from the root nodule of Robinia pseudoacacia in lead-zinc mine.</title>
        <authorList>
            <person name="Fan M."/>
            <person name="Lin Y."/>
        </authorList>
    </citation>
    <scope>NUCLEOTIDE SEQUENCE [LARGE SCALE GENOMIC DNA]</scope>
    <source>
        <strain evidence="3">SC-089</strain>
    </source>
</reference>
<dbReference type="Pfam" id="PF02776">
    <property type="entry name" value="TPP_enzyme_N"/>
    <property type="match status" value="1"/>
</dbReference>
<dbReference type="SUPFAM" id="SSF52518">
    <property type="entry name" value="Thiamin diphosphate-binding fold (THDP-binding)"/>
    <property type="match status" value="1"/>
</dbReference>
<dbReference type="Proteomes" id="UP000214603">
    <property type="component" value="Unassembled WGS sequence"/>
</dbReference>
<dbReference type="EMBL" id="NJIH01000010">
    <property type="protein sequence ID" value="OWT56848.1"/>
    <property type="molecule type" value="Genomic_DNA"/>
</dbReference>
<sequence>MTQVTLQDGILSGTTAQILLRTLVDNGVRDVFALPGIQNSDLFDALYDAKGLRTISDQ</sequence>
<evidence type="ECO:0000313" key="2">
    <source>
        <dbReference type="EMBL" id="OWT56848.1"/>
    </source>
</evidence>
<accession>A0A225M6E7</accession>
<gene>
    <name evidence="2" type="ORF">CEY11_18390</name>
</gene>
<dbReference type="Gene3D" id="3.40.50.970">
    <property type="match status" value="1"/>
</dbReference>
<evidence type="ECO:0000313" key="3">
    <source>
        <dbReference type="Proteomes" id="UP000214603"/>
    </source>
</evidence>
<dbReference type="RefSeq" id="WP_088604855.1">
    <property type="nucleotide sequence ID" value="NZ_NJIH01000010.1"/>
</dbReference>
<feature type="domain" description="Thiamine pyrophosphate enzyme N-terminal TPP-binding" evidence="1">
    <location>
        <begin position="14"/>
        <end position="56"/>
    </location>
</feature>
<dbReference type="AlphaFoldDB" id="A0A225M6E7"/>
<protein>
    <recommendedName>
        <fullName evidence="1">Thiamine pyrophosphate enzyme N-terminal TPP-binding domain-containing protein</fullName>
    </recommendedName>
</protein>
<dbReference type="GO" id="GO:0030976">
    <property type="term" value="F:thiamine pyrophosphate binding"/>
    <property type="evidence" value="ECO:0007669"/>
    <property type="project" value="InterPro"/>
</dbReference>
<dbReference type="InterPro" id="IPR029061">
    <property type="entry name" value="THDP-binding"/>
</dbReference>
<dbReference type="InterPro" id="IPR012001">
    <property type="entry name" value="Thiamin_PyroP_enz_TPP-bd_dom"/>
</dbReference>
<proteinExistence type="predicted"/>
<organism evidence="2 3">
    <name type="scientific">Candidimonas nitroreducens</name>
    <dbReference type="NCBI Taxonomy" id="683354"/>
    <lineage>
        <taxon>Bacteria</taxon>
        <taxon>Pseudomonadati</taxon>
        <taxon>Pseudomonadota</taxon>
        <taxon>Betaproteobacteria</taxon>
        <taxon>Burkholderiales</taxon>
        <taxon>Alcaligenaceae</taxon>
        <taxon>Candidimonas</taxon>
    </lineage>
</organism>